<proteinExistence type="predicted"/>
<evidence type="ECO:0000313" key="1">
    <source>
        <dbReference type="EMBL" id="EXA44684.1"/>
    </source>
</evidence>
<reference evidence="1" key="1">
    <citation type="submission" date="2011-10" db="EMBL/GenBank/DDBJ databases">
        <title>The Genome Sequence of Fusarium oxysporum HDV247.</title>
        <authorList>
            <consortium name="The Broad Institute Genome Sequencing Platform"/>
            <person name="Ma L.-J."/>
            <person name="Gale L.R."/>
            <person name="Schwartz D.C."/>
            <person name="Zhou S."/>
            <person name="Corby-Kistler H."/>
            <person name="Young S.K."/>
            <person name="Zeng Q."/>
            <person name="Gargeya S."/>
            <person name="Fitzgerald M."/>
            <person name="Haas B."/>
            <person name="Abouelleil A."/>
            <person name="Alvarado L."/>
            <person name="Arachchi H.M."/>
            <person name="Berlin A."/>
            <person name="Brown A."/>
            <person name="Chapman S.B."/>
            <person name="Chen Z."/>
            <person name="Dunbar C."/>
            <person name="Freedman E."/>
            <person name="Gearin G."/>
            <person name="Goldberg J."/>
            <person name="Griggs A."/>
            <person name="Gujja S."/>
            <person name="Heiman D."/>
            <person name="Howarth C."/>
            <person name="Larson L."/>
            <person name="Lui A."/>
            <person name="MacDonald P.J.P."/>
            <person name="Montmayeur A."/>
            <person name="Murphy C."/>
            <person name="Neiman D."/>
            <person name="Pearson M."/>
            <person name="Priest M."/>
            <person name="Roberts A."/>
            <person name="Saif S."/>
            <person name="Shea T."/>
            <person name="Shenoy N."/>
            <person name="Sisk P."/>
            <person name="Stolte C."/>
            <person name="Sykes S."/>
            <person name="Wortman J."/>
            <person name="Nusbaum C."/>
            <person name="Birren B."/>
        </authorList>
    </citation>
    <scope>NUCLEOTIDE SEQUENCE [LARGE SCALE GENOMIC DNA]</scope>
    <source>
        <strain evidence="1">HDV247</strain>
    </source>
</reference>
<organism evidence="1">
    <name type="scientific">Fusarium oxysporum f. sp. pisi HDV247</name>
    <dbReference type="NCBI Taxonomy" id="1080344"/>
    <lineage>
        <taxon>Eukaryota</taxon>
        <taxon>Fungi</taxon>
        <taxon>Dikarya</taxon>
        <taxon>Ascomycota</taxon>
        <taxon>Pezizomycotina</taxon>
        <taxon>Sordariomycetes</taxon>
        <taxon>Hypocreomycetidae</taxon>
        <taxon>Hypocreales</taxon>
        <taxon>Nectriaceae</taxon>
        <taxon>Fusarium</taxon>
        <taxon>Fusarium oxysporum species complex</taxon>
    </lineage>
</organism>
<dbReference type="AlphaFoldDB" id="W9PHL2"/>
<dbReference type="EMBL" id="JH650971">
    <property type="protein sequence ID" value="EXA44684.1"/>
    <property type="molecule type" value="Genomic_DNA"/>
</dbReference>
<reference evidence="1" key="2">
    <citation type="submission" date="2012-05" db="EMBL/GenBank/DDBJ databases">
        <title>Annotation of the Genome Sequence of Fusarium oxysporum HDV247.</title>
        <authorList>
            <consortium name="The Broad Institute Genomics Platform"/>
            <person name="Ma L.-J."/>
            <person name="Corby-Kistler H."/>
            <person name="Broz K."/>
            <person name="Gale L.R."/>
            <person name="Jonkers W."/>
            <person name="O'Donnell K."/>
            <person name="Ploetz R."/>
            <person name="Steinberg C."/>
            <person name="Schwartz D.C."/>
            <person name="VanEtten H."/>
            <person name="Zhou S."/>
            <person name="Young S.K."/>
            <person name="Zeng Q."/>
            <person name="Gargeya S."/>
            <person name="Fitzgerald M."/>
            <person name="Abouelleil A."/>
            <person name="Alvarado L."/>
            <person name="Chapman S.B."/>
            <person name="Gainer-Dewar J."/>
            <person name="Goldberg J."/>
            <person name="Griggs A."/>
            <person name="Gujja S."/>
            <person name="Hansen M."/>
            <person name="Howarth C."/>
            <person name="Imamovic A."/>
            <person name="Ireland A."/>
            <person name="Larimer J."/>
            <person name="McCowan C."/>
            <person name="Murphy C."/>
            <person name="Pearson M."/>
            <person name="Poon T.W."/>
            <person name="Priest M."/>
            <person name="Roberts A."/>
            <person name="Saif S."/>
            <person name="Shea T."/>
            <person name="Sykes S."/>
            <person name="Wortman J."/>
            <person name="Nusbaum C."/>
            <person name="Birren B."/>
        </authorList>
    </citation>
    <scope>NUCLEOTIDE SEQUENCE</scope>
    <source>
        <strain evidence="1">HDV247</strain>
    </source>
</reference>
<dbReference type="Proteomes" id="UP000030751">
    <property type="component" value="Unassembled WGS sequence"/>
</dbReference>
<accession>W9PHL2</accession>
<gene>
    <name evidence="1" type="ORF">FOVG_06034</name>
</gene>
<sequence length="178" mass="20607">MPKYQNETLMNIINPEVKVLMRDEKRVSSDSFNGWRTCAQLLDAKSPKLRRRSHLKRPTHLLISPSIPQRRLLLNTPINALPQQAFNEKSPTRVKCSLYEYARSKATDEPETWSDVHYVCNELVNNPDWYALNKTKHHEAFQRLMLTAIDDVDIAFGTPVALAELTTITTGFQTRRRD</sequence>
<protein>
    <submittedName>
        <fullName evidence="1">Uncharacterized protein</fullName>
    </submittedName>
</protein>
<name>W9PHL2_FUSOX</name>
<dbReference type="HOGENOM" id="CLU_1510671_0_0_1"/>